<sequence length="582" mass="64597">MGFNKYGFKRDGCSSLGSPFCYPTINNTTPPPPIFDMFGYTKVGYNILGLDRDGRDVFGFNISGFDKNGCNYFNNGPYYILIKERIGDQLKDTVDDSVFINTERICPQVSEIPEWWYSMNFFDQSATSKMRKLMELQRTVRPTLQGYDPWIQDLRTSVFIASTNNILKKPYLPVFPEERLCLQLRPYSGCPLGSPVVDCEEEEVCTPYYVTHNKTDEFDAGNEFGVMSSFKEVDCPGHMHVVCRVQSCYGVCAPAFYDASTGEEVTCQDCVDEKGILRADGASWEEVDSCRMCSCENKQVICEALLCPEVSCSHPVIPHGNCCPTCHNGCQVEGRIVADGDPAPSPLVCEECWCQVGSLECATKPCPTLNCTMTVMNAGDCCPVCERCDTPEAQVWQPDSCTYCRCVQGYPTCMQLECPILECEHPAIPPDNCCPLCYHCDYGPHHIMHGSQKQLDSCTTCTCSYGNVECIEETCPLLPCDDPIPIPGECCLACPGQCRYDSRIFQSGDFFTPSFSPCLNCTCKDARVQCFAKKCPEPPCSGATVAPGKCCPLVCPDPSPCYDQKGRKLPHSSTWPHPHLPC</sequence>
<feature type="domain" description="VWFC" evidence="4">
    <location>
        <begin position="328"/>
        <end position="386"/>
    </location>
</feature>
<evidence type="ECO:0000256" key="3">
    <source>
        <dbReference type="ARBA" id="ARBA00022729"/>
    </source>
</evidence>
<dbReference type="PANTHER" id="PTHR46698:SF7">
    <property type="entry name" value="VWFD DOMAIN-CONTAINING PROTEIN"/>
    <property type="match status" value="1"/>
</dbReference>
<feature type="domain" description="VWFC" evidence="4">
    <location>
        <begin position="268"/>
        <end position="327"/>
    </location>
</feature>
<evidence type="ECO:0000259" key="4">
    <source>
        <dbReference type="PROSITE" id="PS50184"/>
    </source>
</evidence>
<keyword evidence="2" id="KW-0964">Secreted</keyword>
<reference evidence="5 6" key="1">
    <citation type="submission" date="2024-05" db="EMBL/GenBank/DDBJ databases">
        <authorList>
            <person name="Wallberg A."/>
        </authorList>
    </citation>
    <scope>NUCLEOTIDE SEQUENCE [LARGE SCALE GENOMIC DNA]</scope>
</reference>
<keyword evidence="3" id="KW-0732">Signal</keyword>
<dbReference type="InterPro" id="IPR001007">
    <property type="entry name" value="VWF_dom"/>
</dbReference>
<dbReference type="PROSITE" id="PS01208">
    <property type="entry name" value="VWFC_1"/>
    <property type="match status" value="3"/>
</dbReference>
<dbReference type="Proteomes" id="UP001497623">
    <property type="component" value="Unassembled WGS sequence"/>
</dbReference>
<dbReference type="EMBL" id="CAXKWB010006146">
    <property type="protein sequence ID" value="CAL4081656.1"/>
    <property type="molecule type" value="Genomic_DNA"/>
</dbReference>
<name>A0AAV2QDE2_MEGNR</name>
<comment type="caution">
    <text evidence="5">The sequence shown here is derived from an EMBL/GenBank/DDBJ whole genome shotgun (WGS) entry which is preliminary data.</text>
</comment>
<dbReference type="Pfam" id="PF23334">
    <property type="entry name" value="VWC2L_2nd"/>
    <property type="match status" value="1"/>
</dbReference>
<evidence type="ECO:0000256" key="2">
    <source>
        <dbReference type="ARBA" id="ARBA00022525"/>
    </source>
</evidence>
<dbReference type="SMART" id="SM00214">
    <property type="entry name" value="VWC"/>
    <property type="match status" value="5"/>
</dbReference>
<dbReference type="Gene3D" id="6.20.200.20">
    <property type="match status" value="5"/>
</dbReference>
<dbReference type="GO" id="GO:0005576">
    <property type="term" value="C:extracellular region"/>
    <property type="evidence" value="ECO:0007669"/>
    <property type="project" value="UniProtKB-SubCell"/>
</dbReference>
<dbReference type="InterPro" id="IPR052424">
    <property type="entry name" value="Kielin_Chordin-BMP_Reg"/>
</dbReference>
<feature type="domain" description="VWFC" evidence="4">
    <location>
        <begin position="435"/>
        <end position="495"/>
    </location>
</feature>
<gene>
    <name evidence="5" type="ORF">MNOR_LOCUS11601</name>
</gene>
<evidence type="ECO:0000313" key="6">
    <source>
        <dbReference type="Proteomes" id="UP001497623"/>
    </source>
</evidence>
<proteinExistence type="predicted"/>
<dbReference type="PROSITE" id="PS50184">
    <property type="entry name" value="VWFC_2"/>
    <property type="match status" value="5"/>
</dbReference>
<dbReference type="AlphaFoldDB" id="A0AAV2QDE2"/>
<dbReference type="SUPFAM" id="SSF57603">
    <property type="entry name" value="FnI-like domain"/>
    <property type="match status" value="5"/>
</dbReference>
<feature type="domain" description="VWFC" evidence="4">
    <location>
        <begin position="496"/>
        <end position="556"/>
    </location>
</feature>
<dbReference type="Pfam" id="PF00093">
    <property type="entry name" value="VWC"/>
    <property type="match status" value="3"/>
</dbReference>
<feature type="domain" description="VWFC" evidence="4">
    <location>
        <begin position="394"/>
        <end position="438"/>
    </location>
</feature>
<accession>A0AAV2QDE2</accession>
<evidence type="ECO:0000313" key="5">
    <source>
        <dbReference type="EMBL" id="CAL4081656.1"/>
    </source>
</evidence>
<keyword evidence="6" id="KW-1185">Reference proteome</keyword>
<evidence type="ECO:0000256" key="1">
    <source>
        <dbReference type="ARBA" id="ARBA00004613"/>
    </source>
</evidence>
<feature type="non-terminal residue" evidence="5">
    <location>
        <position position="582"/>
    </location>
</feature>
<comment type="subcellular location">
    <subcellularLocation>
        <location evidence="1">Secreted</location>
    </subcellularLocation>
</comment>
<protein>
    <recommendedName>
        <fullName evidence="4">VWFC domain-containing protein</fullName>
    </recommendedName>
</protein>
<organism evidence="5 6">
    <name type="scientific">Meganyctiphanes norvegica</name>
    <name type="common">Northern krill</name>
    <name type="synonym">Thysanopoda norvegica</name>
    <dbReference type="NCBI Taxonomy" id="48144"/>
    <lineage>
        <taxon>Eukaryota</taxon>
        <taxon>Metazoa</taxon>
        <taxon>Ecdysozoa</taxon>
        <taxon>Arthropoda</taxon>
        <taxon>Crustacea</taxon>
        <taxon>Multicrustacea</taxon>
        <taxon>Malacostraca</taxon>
        <taxon>Eumalacostraca</taxon>
        <taxon>Eucarida</taxon>
        <taxon>Euphausiacea</taxon>
        <taxon>Euphausiidae</taxon>
        <taxon>Meganyctiphanes</taxon>
    </lineage>
</organism>
<dbReference type="PANTHER" id="PTHR46698">
    <property type="entry name" value="CROSSVEINLESS 2"/>
    <property type="match status" value="1"/>
</dbReference>
<dbReference type="GO" id="GO:0030513">
    <property type="term" value="P:positive regulation of BMP signaling pathway"/>
    <property type="evidence" value="ECO:0007669"/>
    <property type="project" value="TreeGrafter"/>
</dbReference>